<sequence>MFRPGSGKESFLDLSFVTPFQNSEFSSPNDFRGKVFPREPSVGKDEVPKSTFTHLGQIPSTMVSLTNEGKANLQRIVTEAVQNGEAPAIVYGVSNLEGEIAFAQAGQRVLNDPSSGTVDKNSIFWVCSQTKLIGSLAVFQLIEQGKLTLDTPAAEVLPELTNIVVLDGATTRPAKSPILIRHLLNHTSGLFYVEGGLVPYGLPLNYVTAYPKEDPVGEFYRVLKGSYPGIPLKADPGTEYNYGYSTDTLGFVVQRLTGKSLEQYFKDHIFGPIGITAASFHRTSDLSNKAVSLSLRNEADRSLGSSVDRDAIIEHEPGQVNLHLAGVGLHISLADYLALLRHLLRIHAGLPVAHPIISQTTAKSLFQPTLNDKQAEMLNEWKKPHQFGDNFQWGNALCLNTTDWPGRRKKNSGWWFGWAGTYYFMDPTTGIAAVLGTQVVPSRDPEVISIWKRLEEALYAGLSNE</sequence>
<organism evidence="1 2">
    <name type="scientific">Pluteus cervinus</name>
    <dbReference type="NCBI Taxonomy" id="181527"/>
    <lineage>
        <taxon>Eukaryota</taxon>
        <taxon>Fungi</taxon>
        <taxon>Dikarya</taxon>
        <taxon>Basidiomycota</taxon>
        <taxon>Agaricomycotina</taxon>
        <taxon>Agaricomycetes</taxon>
        <taxon>Agaricomycetidae</taxon>
        <taxon>Agaricales</taxon>
        <taxon>Pluteineae</taxon>
        <taxon>Pluteaceae</taxon>
        <taxon>Pluteus</taxon>
    </lineage>
</organism>
<proteinExistence type="predicted"/>
<name>A0ACD3BC36_9AGAR</name>
<protein>
    <submittedName>
        <fullName evidence="1">Beta-lactamase/transpeptidase-like protein</fullName>
    </submittedName>
</protein>
<keyword evidence="2" id="KW-1185">Reference proteome</keyword>
<reference evidence="1 2" key="1">
    <citation type="journal article" date="2019" name="Nat. Ecol. Evol.">
        <title>Megaphylogeny resolves global patterns of mushroom evolution.</title>
        <authorList>
            <person name="Varga T."/>
            <person name="Krizsan K."/>
            <person name="Foldi C."/>
            <person name="Dima B."/>
            <person name="Sanchez-Garcia M."/>
            <person name="Sanchez-Ramirez S."/>
            <person name="Szollosi G.J."/>
            <person name="Szarkandi J.G."/>
            <person name="Papp V."/>
            <person name="Albert L."/>
            <person name="Andreopoulos W."/>
            <person name="Angelini C."/>
            <person name="Antonin V."/>
            <person name="Barry K.W."/>
            <person name="Bougher N.L."/>
            <person name="Buchanan P."/>
            <person name="Buyck B."/>
            <person name="Bense V."/>
            <person name="Catcheside P."/>
            <person name="Chovatia M."/>
            <person name="Cooper J."/>
            <person name="Damon W."/>
            <person name="Desjardin D."/>
            <person name="Finy P."/>
            <person name="Geml J."/>
            <person name="Haridas S."/>
            <person name="Hughes K."/>
            <person name="Justo A."/>
            <person name="Karasinski D."/>
            <person name="Kautmanova I."/>
            <person name="Kiss B."/>
            <person name="Kocsube S."/>
            <person name="Kotiranta H."/>
            <person name="LaButti K.M."/>
            <person name="Lechner B.E."/>
            <person name="Liimatainen K."/>
            <person name="Lipzen A."/>
            <person name="Lukacs Z."/>
            <person name="Mihaltcheva S."/>
            <person name="Morgado L.N."/>
            <person name="Niskanen T."/>
            <person name="Noordeloos M.E."/>
            <person name="Ohm R.A."/>
            <person name="Ortiz-Santana B."/>
            <person name="Ovrebo C."/>
            <person name="Racz N."/>
            <person name="Riley R."/>
            <person name="Savchenko A."/>
            <person name="Shiryaev A."/>
            <person name="Soop K."/>
            <person name="Spirin V."/>
            <person name="Szebenyi C."/>
            <person name="Tomsovsky M."/>
            <person name="Tulloss R.E."/>
            <person name="Uehling J."/>
            <person name="Grigoriev I.V."/>
            <person name="Vagvolgyi C."/>
            <person name="Papp T."/>
            <person name="Martin F.M."/>
            <person name="Miettinen O."/>
            <person name="Hibbett D.S."/>
            <person name="Nagy L.G."/>
        </authorList>
    </citation>
    <scope>NUCLEOTIDE SEQUENCE [LARGE SCALE GENOMIC DNA]</scope>
    <source>
        <strain evidence="1 2">NL-1719</strain>
    </source>
</reference>
<gene>
    <name evidence="1" type="ORF">BDN72DRAFT_892201</name>
</gene>
<dbReference type="EMBL" id="ML208262">
    <property type="protein sequence ID" value="TFK75715.1"/>
    <property type="molecule type" value="Genomic_DNA"/>
</dbReference>
<accession>A0ACD3BC36</accession>
<evidence type="ECO:0000313" key="1">
    <source>
        <dbReference type="EMBL" id="TFK75715.1"/>
    </source>
</evidence>
<dbReference type="Proteomes" id="UP000308600">
    <property type="component" value="Unassembled WGS sequence"/>
</dbReference>
<evidence type="ECO:0000313" key="2">
    <source>
        <dbReference type="Proteomes" id="UP000308600"/>
    </source>
</evidence>